<accession>A0A377HN60</accession>
<dbReference type="Gene3D" id="2.60.120.730">
    <property type="match status" value="2"/>
</dbReference>
<dbReference type="InterPro" id="IPR057915">
    <property type="entry name" value="P2_C"/>
</dbReference>
<name>A0A377HN60_GRIHO</name>
<gene>
    <name evidence="3" type="ORF">NCTC11645_01845</name>
</gene>
<dbReference type="InterPro" id="IPR053751">
    <property type="entry name" value="Viral_Major_Capsid_sf"/>
</dbReference>
<dbReference type="RefSeq" id="WP_115659747.1">
    <property type="nucleotide sequence ID" value="NZ_UGHD01000002.1"/>
</dbReference>
<sequence length="279" mass="31405">MDLLSTPFAPRPKELDPIEGVGWGQRASLRLVSGPTYHKIELVTDIADPADIERVELTLNGNHVWSVSGQTLVDAQEHAKHFVAPGRYVLNFGDNKHRTKIGVRQGDLVTLPGEIWFVYIQLKAKADTATPMMRARAQVLPAQSERYYLPRFYELTWHAAATGRTPFDWAERNPFFNIKRIHFKDDSVERVRILRDRVEEFNANKADNAYDLAEADREQNVGFFTLDFTASGFGADGLFNTAAREQLQFELEKSAPGSVPVIVEALEQVKPLPSQVAAK</sequence>
<proteinExistence type="predicted"/>
<evidence type="ECO:0000259" key="2">
    <source>
        <dbReference type="Pfam" id="PF25513"/>
    </source>
</evidence>
<dbReference type="Proteomes" id="UP000254512">
    <property type="component" value="Unassembled WGS sequence"/>
</dbReference>
<dbReference type="InterPro" id="IPR041377">
    <property type="entry name" value="P2_N"/>
</dbReference>
<dbReference type="EMBL" id="UGHD01000002">
    <property type="protein sequence ID" value="STO57453.1"/>
    <property type="molecule type" value="Genomic_DNA"/>
</dbReference>
<dbReference type="AlphaFoldDB" id="A0A377HN60"/>
<protein>
    <submittedName>
        <fullName evidence="3">Uncharacterized protein</fullName>
    </submittedName>
</protein>
<dbReference type="Pfam" id="PF18628">
    <property type="entry name" value="P2_N"/>
    <property type="match status" value="1"/>
</dbReference>
<dbReference type="Pfam" id="PF25513">
    <property type="entry name" value="P2_C"/>
    <property type="match status" value="1"/>
</dbReference>
<evidence type="ECO:0000259" key="1">
    <source>
        <dbReference type="Pfam" id="PF18628"/>
    </source>
</evidence>
<evidence type="ECO:0000313" key="3">
    <source>
        <dbReference type="EMBL" id="STO57453.1"/>
    </source>
</evidence>
<evidence type="ECO:0000313" key="4">
    <source>
        <dbReference type="Proteomes" id="UP000254512"/>
    </source>
</evidence>
<feature type="domain" description="Viral coat protein P2 N-terminal" evidence="1">
    <location>
        <begin position="12"/>
        <end position="139"/>
    </location>
</feature>
<feature type="domain" description="Viral coat protein P2 C-terminal" evidence="2">
    <location>
        <begin position="150"/>
        <end position="269"/>
    </location>
</feature>
<reference evidence="3 4" key="1">
    <citation type="submission" date="2018-06" db="EMBL/GenBank/DDBJ databases">
        <authorList>
            <consortium name="Pathogen Informatics"/>
            <person name="Doyle S."/>
        </authorList>
    </citation>
    <scope>NUCLEOTIDE SEQUENCE [LARGE SCALE GENOMIC DNA]</scope>
    <source>
        <strain evidence="3 4">NCTC11645</strain>
    </source>
</reference>
<organism evidence="3 4">
    <name type="scientific">Grimontia hollisae</name>
    <name type="common">Vibrio hollisae</name>
    <dbReference type="NCBI Taxonomy" id="673"/>
    <lineage>
        <taxon>Bacteria</taxon>
        <taxon>Pseudomonadati</taxon>
        <taxon>Pseudomonadota</taxon>
        <taxon>Gammaproteobacteria</taxon>
        <taxon>Vibrionales</taxon>
        <taxon>Vibrionaceae</taxon>
        <taxon>Grimontia</taxon>
    </lineage>
</organism>